<dbReference type="EMBL" id="AP023086">
    <property type="protein sequence ID" value="BCD99859.1"/>
    <property type="molecule type" value="Genomic_DNA"/>
</dbReference>
<evidence type="ECO:0000313" key="3">
    <source>
        <dbReference type="Proteomes" id="UP001320119"/>
    </source>
</evidence>
<dbReference type="Proteomes" id="UP001320119">
    <property type="component" value="Chromosome"/>
</dbReference>
<keyword evidence="1" id="KW-0472">Membrane</keyword>
<sequence length="189" mass="21427">MLSLDFLFRYGLLLVGCIFLLRVIYFRISPNRESVFSFFLFANGVFIVTYLLHGIELSMGFAFGLFAVFAMLRYRTEAISIRDMTYLFIVIGMALMCSVAELLHWELGLLVALVNVLAGVGESRFISPPVTEYRMTYDKVQLIAPQHRAELIQDLESRLGVKVKNVSVGRIDYLSDSAQLIVFCEDSKA</sequence>
<keyword evidence="3" id="KW-1185">Reference proteome</keyword>
<evidence type="ECO:0000256" key="1">
    <source>
        <dbReference type="SAM" id="Phobius"/>
    </source>
</evidence>
<keyword evidence="1" id="KW-0812">Transmembrane</keyword>
<dbReference type="RefSeq" id="WP_236985158.1">
    <property type="nucleotide sequence ID" value="NZ_AP023086.1"/>
</dbReference>
<dbReference type="AlphaFoldDB" id="A0AAN2BM77"/>
<dbReference type="InterPro" id="IPR032531">
    <property type="entry name" value="DUF4956"/>
</dbReference>
<protein>
    <recommendedName>
        <fullName evidence="4">DUF4956 domain-containing protein</fullName>
    </recommendedName>
</protein>
<accession>A0AAN2BM77</accession>
<dbReference type="KEGG" id="marq:MARGE09_P4061"/>
<feature type="transmembrane region" description="Helical" evidence="1">
    <location>
        <begin position="86"/>
        <end position="103"/>
    </location>
</feature>
<name>A0AAN2BM77_9GAMM</name>
<organism evidence="2 3">
    <name type="scientific">Marinagarivorans cellulosilyticus</name>
    <dbReference type="NCBI Taxonomy" id="2721545"/>
    <lineage>
        <taxon>Bacteria</taxon>
        <taxon>Pseudomonadati</taxon>
        <taxon>Pseudomonadota</taxon>
        <taxon>Gammaproteobacteria</taxon>
        <taxon>Cellvibrionales</taxon>
        <taxon>Cellvibrionaceae</taxon>
        <taxon>Marinagarivorans</taxon>
    </lineage>
</organism>
<dbReference type="Pfam" id="PF16316">
    <property type="entry name" value="DUF4956"/>
    <property type="match status" value="1"/>
</dbReference>
<reference evidence="2 3" key="1">
    <citation type="journal article" date="2022" name="IScience">
        <title>An ultrasensitive nanofiber-based assay for enzymatic hydrolysis and deep-sea microbial degradation of cellulose.</title>
        <authorList>
            <person name="Tsudome M."/>
            <person name="Tachioka M."/>
            <person name="Miyazaki M."/>
            <person name="Uchimura K."/>
            <person name="Tsuda M."/>
            <person name="Takaki Y."/>
            <person name="Deguchi S."/>
        </authorList>
    </citation>
    <scope>NUCLEOTIDE SEQUENCE [LARGE SCALE GENOMIC DNA]</scope>
    <source>
        <strain evidence="2 3">GE09</strain>
    </source>
</reference>
<evidence type="ECO:0000313" key="2">
    <source>
        <dbReference type="EMBL" id="BCD99859.1"/>
    </source>
</evidence>
<keyword evidence="1" id="KW-1133">Transmembrane helix</keyword>
<gene>
    <name evidence="2" type="ORF">MARGE09_P4061</name>
</gene>
<feature type="transmembrane region" description="Helical" evidence="1">
    <location>
        <begin position="6"/>
        <end position="28"/>
    </location>
</feature>
<proteinExistence type="predicted"/>
<evidence type="ECO:0008006" key="4">
    <source>
        <dbReference type="Google" id="ProtNLM"/>
    </source>
</evidence>